<dbReference type="EMBL" id="NIVC01001997">
    <property type="protein sequence ID" value="PAA61779.1"/>
    <property type="molecule type" value="Genomic_DNA"/>
</dbReference>
<evidence type="ECO:0000313" key="1">
    <source>
        <dbReference type="EMBL" id="PAA61779.1"/>
    </source>
</evidence>
<gene>
    <name evidence="1" type="ORF">BOX15_Mlig029937g2</name>
</gene>
<sequence>MRVLFLPSTDKERPKLQRFDSPNLHHILTEVDVAVKAVVLPSAAVQRTPARSLCDLKHFRGHEYQVWLLVLGPLVLRLYVDDILYDAVVMLSSACYWLTLPGAPQMEVERAQHSLSVAQDLFKRHFGESFLTYNSHQVFHHLVAAVINFGPLGDLSAGIYETCHQRLRSMIHGCQKMDVEIRNRISRRLGMLQLKETLPAEMRLQIREAQRRPVRKTAAGIEFSGANPAKLVKAIIPTSMGRLQVQCFRRDRRIRPSNAFLQFKHPVNGGNAYGRVECISLQNDEIILTLKVLPTVALADCDPSQKYDAEHQGCTVGHIRDFHADVNPFDAEGEGEVVLIAATAITAHCAVTRRQLAILPCIQSASS</sequence>
<proteinExistence type="predicted"/>
<dbReference type="OrthoDB" id="8191915at2759"/>
<evidence type="ECO:0000313" key="2">
    <source>
        <dbReference type="Proteomes" id="UP000215902"/>
    </source>
</evidence>
<reference evidence="1 2" key="1">
    <citation type="submission" date="2017-06" db="EMBL/GenBank/DDBJ databases">
        <title>A platform for efficient transgenesis in Macrostomum lignano, a flatworm model organism for stem cell research.</title>
        <authorList>
            <person name="Berezikov E."/>
        </authorList>
    </citation>
    <scope>NUCLEOTIDE SEQUENCE [LARGE SCALE GENOMIC DNA]</scope>
    <source>
        <strain evidence="1">DV1</strain>
        <tissue evidence="1">Whole organism</tissue>
    </source>
</reference>
<dbReference type="Proteomes" id="UP000215902">
    <property type="component" value="Unassembled WGS sequence"/>
</dbReference>
<organism evidence="1 2">
    <name type="scientific">Macrostomum lignano</name>
    <dbReference type="NCBI Taxonomy" id="282301"/>
    <lineage>
        <taxon>Eukaryota</taxon>
        <taxon>Metazoa</taxon>
        <taxon>Spiralia</taxon>
        <taxon>Lophotrochozoa</taxon>
        <taxon>Platyhelminthes</taxon>
        <taxon>Rhabditophora</taxon>
        <taxon>Macrostomorpha</taxon>
        <taxon>Macrostomida</taxon>
        <taxon>Macrostomidae</taxon>
        <taxon>Macrostomum</taxon>
    </lineage>
</organism>
<name>A0A267ELR2_9PLAT</name>
<dbReference type="AlphaFoldDB" id="A0A267ELR2"/>
<comment type="caution">
    <text evidence="1">The sequence shown here is derived from an EMBL/GenBank/DDBJ whole genome shotgun (WGS) entry which is preliminary data.</text>
</comment>
<dbReference type="PANTHER" id="PTHR46579:SF1">
    <property type="entry name" value="F5_8 TYPE C DOMAIN-CONTAINING PROTEIN"/>
    <property type="match status" value="1"/>
</dbReference>
<protein>
    <submittedName>
        <fullName evidence="1">Uncharacterized protein</fullName>
    </submittedName>
</protein>
<dbReference type="PANTHER" id="PTHR46579">
    <property type="entry name" value="F5/8 TYPE C DOMAIN-CONTAINING PROTEIN-RELATED"/>
    <property type="match status" value="1"/>
</dbReference>
<keyword evidence="2" id="KW-1185">Reference proteome</keyword>
<accession>A0A267ELR2</accession>